<protein>
    <recommendedName>
        <fullName evidence="7">Major facilitator superfamily (MFS) profile domain-containing protein</fullName>
    </recommendedName>
</protein>
<evidence type="ECO:0008006" key="7">
    <source>
        <dbReference type="Google" id="ProtNLM"/>
    </source>
</evidence>
<dbReference type="InterPro" id="IPR036259">
    <property type="entry name" value="MFS_trans_sf"/>
</dbReference>
<feature type="transmembrane region" description="Helical" evidence="4">
    <location>
        <begin position="451"/>
        <end position="470"/>
    </location>
</feature>
<feature type="transmembrane region" description="Helical" evidence="4">
    <location>
        <begin position="419"/>
        <end position="439"/>
    </location>
</feature>
<keyword evidence="4" id="KW-0812">Transmembrane</keyword>
<keyword evidence="4" id="KW-0472">Membrane</keyword>
<dbReference type="GO" id="GO:0016020">
    <property type="term" value="C:membrane"/>
    <property type="evidence" value="ECO:0007669"/>
    <property type="project" value="UniProtKB-SubCell"/>
</dbReference>
<dbReference type="PANTHER" id="PTHR11360">
    <property type="entry name" value="MONOCARBOXYLATE TRANSPORTER"/>
    <property type="match status" value="1"/>
</dbReference>
<dbReference type="OrthoDB" id="2213137at2759"/>
<dbReference type="SUPFAM" id="SSF103473">
    <property type="entry name" value="MFS general substrate transporter"/>
    <property type="match status" value="1"/>
</dbReference>
<evidence type="ECO:0000256" key="1">
    <source>
        <dbReference type="ARBA" id="ARBA00004141"/>
    </source>
</evidence>
<dbReference type="Proteomes" id="UP000473826">
    <property type="component" value="Unassembled WGS sequence"/>
</dbReference>
<dbReference type="AlphaFoldDB" id="A0A7D8UX20"/>
<keyword evidence="4" id="KW-1133">Transmembrane helix</keyword>
<dbReference type="GO" id="GO:0022857">
    <property type="term" value="F:transmembrane transporter activity"/>
    <property type="evidence" value="ECO:0007669"/>
    <property type="project" value="InterPro"/>
</dbReference>
<feature type="region of interest" description="Disordered" evidence="3">
    <location>
        <begin position="1"/>
        <end position="55"/>
    </location>
</feature>
<dbReference type="Pfam" id="PF07690">
    <property type="entry name" value="MFS_1"/>
    <property type="match status" value="1"/>
</dbReference>
<dbReference type="InterPro" id="IPR011701">
    <property type="entry name" value="MFS"/>
</dbReference>
<organism evidence="5 6">
    <name type="scientific">Vanrija humicola</name>
    <name type="common">Yeast</name>
    <name type="synonym">Cryptococcus humicola</name>
    <dbReference type="NCBI Taxonomy" id="5417"/>
    <lineage>
        <taxon>Eukaryota</taxon>
        <taxon>Fungi</taxon>
        <taxon>Dikarya</taxon>
        <taxon>Basidiomycota</taxon>
        <taxon>Agaricomycotina</taxon>
        <taxon>Tremellomycetes</taxon>
        <taxon>Trichosporonales</taxon>
        <taxon>Trichosporonaceae</taxon>
        <taxon>Vanrija</taxon>
    </lineage>
</organism>
<evidence type="ECO:0000256" key="2">
    <source>
        <dbReference type="ARBA" id="ARBA00006727"/>
    </source>
</evidence>
<feature type="transmembrane region" description="Helical" evidence="4">
    <location>
        <begin position="250"/>
        <end position="272"/>
    </location>
</feature>
<proteinExistence type="inferred from homology"/>
<sequence>MSPPPPSVDLPTSPVQAFHPSFAARRASRPTGARPEPDSLRPTPSPSPPPAPAPALYRVKELDTPGPSIPPSRADSFVDLELSVIGPTPGGSTDDVNSTAAALEREVAALPPVDGGRDAWLFLLSATLVETTVWGLPYTVGVLHAFWSSRMFPHDEATLTLAATLQTGLMYMSAAFLGPLFTAFPQHVKTMQFVGLFVAGIALIGSAFVTKAWHLVITFGILYPFAGATYLPCATLIYEWFQARRGMATGIMFAGTGAGGTVFPFIVQALLSRFGYKATMVAIGLGFLLINTTALAFVRRRVPVGKGAGAHRRQRPISQIDWGFLKMGGMWAGTMVILFTAMGNFIPSLWIPTFADAIGATRPNGTALVAIMNAASVPGNTLTGYISDRVPPRLAIFGSCALAATATLVLWGLGTTNGLLVGFSIVWGFTALSFVGQWSRMITVISKGDPTLPGLLFSFFTMLKGVGNLTSGPLSSILLNSGEHFRGSIAKGAAGAYGNTNYGILLIYTASCTFAAALAGILFPTN</sequence>
<feature type="transmembrane region" description="Helical" evidence="4">
    <location>
        <begin position="394"/>
        <end position="413"/>
    </location>
</feature>
<name>A0A7D8UX20_VANHU</name>
<dbReference type="EMBL" id="QKWK01000010">
    <property type="protein sequence ID" value="TXT06038.1"/>
    <property type="molecule type" value="Genomic_DNA"/>
</dbReference>
<comment type="caution">
    <text evidence="5">The sequence shown here is derived from an EMBL/GenBank/DDBJ whole genome shotgun (WGS) entry which is preliminary data.</text>
</comment>
<evidence type="ECO:0000313" key="6">
    <source>
        <dbReference type="Proteomes" id="UP000473826"/>
    </source>
</evidence>
<dbReference type="InterPro" id="IPR050327">
    <property type="entry name" value="Proton-linked_MCT"/>
</dbReference>
<feature type="transmembrane region" description="Helical" evidence="4">
    <location>
        <begin position="278"/>
        <end position="298"/>
    </location>
</feature>
<gene>
    <name evidence="5" type="ORF">VHUM_03511</name>
</gene>
<comment type="similarity">
    <text evidence="2">Belongs to the major facilitator superfamily. Monocarboxylate porter (TC 2.A.1.13) family.</text>
</comment>
<keyword evidence="6" id="KW-1185">Reference proteome</keyword>
<dbReference type="Gene3D" id="1.20.1250.20">
    <property type="entry name" value="MFS general substrate transporter like domains"/>
    <property type="match status" value="2"/>
</dbReference>
<feature type="transmembrane region" description="Helical" evidence="4">
    <location>
        <begin position="215"/>
        <end position="238"/>
    </location>
</feature>
<feature type="transmembrane region" description="Helical" evidence="4">
    <location>
        <begin position="159"/>
        <end position="181"/>
    </location>
</feature>
<feature type="transmembrane region" description="Helical" evidence="4">
    <location>
        <begin position="502"/>
        <end position="523"/>
    </location>
</feature>
<dbReference type="PANTHER" id="PTHR11360:SF287">
    <property type="entry name" value="MFS MONOCARBOXYLATE TRANSPORTER"/>
    <property type="match status" value="1"/>
</dbReference>
<evidence type="ECO:0000256" key="3">
    <source>
        <dbReference type="SAM" id="MobiDB-lite"/>
    </source>
</evidence>
<feature type="compositionally biased region" description="Pro residues" evidence="3">
    <location>
        <begin position="43"/>
        <end position="53"/>
    </location>
</feature>
<reference evidence="5 6" key="1">
    <citation type="journal article" date="2019" name="PLoS Genet.">
        <title>Convergent evolution of linked mating-type loci in basidiomycete fungi.</title>
        <authorList>
            <person name="Sun S."/>
            <person name="Coelho M.A."/>
            <person name="Heitman J."/>
            <person name="Nowrousian M."/>
        </authorList>
    </citation>
    <scope>NUCLEOTIDE SEQUENCE [LARGE SCALE GENOMIC DNA]</scope>
    <source>
        <strain evidence="5 6">CBS 4282</strain>
    </source>
</reference>
<evidence type="ECO:0000313" key="5">
    <source>
        <dbReference type="EMBL" id="TXT06038.1"/>
    </source>
</evidence>
<comment type="subcellular location">
    <subcellularLocation>
        <location evidence="1">Membrane</location>
        <topology evidence="1">Multi-pass membrane protein</topology>
    </subcellularLocation>
</comment>
<evidence type="ECO:0000256" key="4">
    <source>
        <dbReference type="SAM" id="Phobius"/>
    </source>
</evidence>
<feature type="transmembrane region" description="Helical" evidence="4">
    <location>
        <begin position="322"/>
        <end position="346"/>
    </location>
</feature>
<feature type="transmembrane region" description="Helical" evidence="4">
    <location>
        <begin position="193"/>
        <end position="209"/>
    </location>
</feature>
<accession>A0A7D8UX20</accession>